<keyword evidence="2" id="KW-1133">Transmembrane helix</keyword>
<proteinExistence type="predicted"/>
<gene>
    <name evidence="3" type="ORF">JTBM06_V1_400001</name>
</gene>
<keyword evidence="2" id="KW-0472">Membrane</keyword>
<keyword evidence="2" id="KW-0812">Transmembrane</keyword>
<organism evidence="3">
    <name type="scientific">uncultured Woeseiaceae bacterium</name>
    <dbReference type="NCBI Taxonomy" id="1983305"/>
    <lineage>
        <taxon>Bacteria</taxon>
        <taxon>Pseudomonadati</taxon>
        <taxon>Pseudomonadota</taxon>
        <taxon>Gammaproteobacteria</taxon>
        <taxon>Woeseiales</taxon>
        <taxon>Woeseiaceae</taxon>
        <taxon>environmental samples</taxon>
    </lineage>
</organism>
<protein>
    <submittedName>
        <fullName evidence="3">Uncharacterized protein</fullName>
    </submittedName>
</protein>
<evidence type="ECO:0000256" key="1">
    <source>
        <dbReference type="SAM" id="MobiDB-lite"/>
    </source>
</evidence>
<feature type="region of interest" description="Disordered" evidence="1">
    <location>
        <begin position="1"/>
        <end position="56"/>
    </location>
</feature>
<feature type="transmembrane region" description="Helical" evidence="2">
    <location>
        <begin position="90"/>
        <end position="112"/>
    </location>
</feature>
<dbReference type="EMBL" id="LR633967">
    <property type="protein sequence ID" value="VUX56208.1"/>
    <property type="molecule type" value="Genomic_DNA"/>
</dbReference>
<evidence type="ECO:0000313" key="3">
    <source>
        <dbReference type="EMBL" id="VUX56208.1"/>
    </source>
</evidence>
<feature type="transmembrane region" description="Helical" evidence="2">
    <location>
        <begin position="143"/>
        <end position="160"/>
    </location>
</feature>
<dbReference type="AlphaFoldDB" id="A0A7D9H4D3"/>
<evidence type="ECO:0000256" key="2">
    <source>
        <dbReference type="SAM" id="Phobius"/>
    </source>
</evidence>
<name>A0A7D9H4D3_9GAMM</name>
<feature type="transmembrane region" description="Helical" evidence="2">
    <location>
        <begin position="119"/>
        <end position="137"/>
    </location>
</feature>
<sequence>MPTNSGNDDAEESSQSRLRRAAENLEQSSTNSVLDDDAPNDIDSHGGPTVSEEVNDEKRHKTREIGIYYSLIFAAGTGFAQVLYPLYFLLFWPFFLVAFPAIFFFSVWGFLTGSGRFRVHLLLWYGCLFTLASANLADSTLRQGFILLFVLPVIWVWNASRT</sequence>
<accession>A0A7D9H4D3</accession>
<feature type="transmembrane region" description="Helical" evidence="2">
    <location>
        <begin position="65"/>
        <end position="84"/>
    </location>
</feature>
<reference evidence="3" key="1">
    <citation type="submission" date="2019-07" db="EMBL/GenBank/DDBJ databases">
        <authorList>
            <person name="Weber M."/>
            <person name="Kostadinov I."/>
            <person name="Kostadinov D I."/>
        </authorList>
    </citation>
    <scope>NUCLEOTIDE SEQUENCE</scope>
    <source>
        <strain evidence="3">Gfbio:sag-sample-m06:053724c1-46a9-4a36-b237-ea2bf867836b</strain>
    </source>
</reference>